<organism evidence="2 3">
    <name type="scientific">Streptomyces fimbriatus</name>
    <dbReference type="NCBI Taxonomy" id="68197"/>
    <lineage>
        <taxon>Bacteria</taxon>
        <taxon>Bacillati</taxon>
        <taxon>Actinomycetota</taxon>
        <taxon>Actinomycetes</taxon>
        <taxon>Kitasatosporales</taxon>
        <taxon>Streptomycetaceae</taxon>
        <taxon>Streptomyces</taxon>
    </lineage>
</organism>
<dbReference type="Proteomes" id="UP001596156">
    <property type="component" value="Unassembled WGS sequence"/>
</dbReference>
<dbReference type="RefSeq" id="WP_351712560.1">
    <property type="nucleotide sequence ID" value="NZ_BAAASS010000001.1"/>
</dbReference>
<protein>
    <submittedName>
        <fullName evidence="2">DUF6578 domain-containing protein</fullName>
    </submittedName>
</protein>
<evidence type="ECO:0000256" key="1">
    <source>
        <dbReference type="SAM" id="MobiDB-lite"/>
    </source>
</evidence>
<feature type="region of interest" description="Disordered" evidence="1">
    <location>
        <begin position="1"/>
        <end position="21"/>
    </location>
</feature>
<proteinExistence type="predicted"/>
<dbReference type="Pfam" id="PF20218">
    <property type="entry name" value="DUF6578"/>
    <property type="match status" value="1"/>
</dbReference>
<evidence type="ECO:0000313" key="3">
    <source>
        <dbReference type="Proteomes" id="UP001596156"/>
    </source>
</evidence>
<dbReference type="EMBL" id="JBHSKL010000005">
    <property type="protein sequence ID" value="MFC5224098.1"/>
    <property type="molecule type" value="Genomic_DNA"/>
</dbReference>
<dbReference type="InterPro" id="IPR046485">
    <property type="entry name" value="DUF6578"/>
</dbReference>
<keyword evidence="3" id="KW-1185">Reference proteome</keyword>
<feature type="compositionally biased region" description="Low complexity" evidence="1">
    <location>
        <begin position="87"/>
        <end position="103"/>
    </location>
</feature>
<feature type="region of interest" description="Disordered" evidence="1">
    <location>
        <begin position="66"/>
        <end position="110"/>
    </location>
</feature>
<gene>
    <name evidence="2" type="ORF">ACFPN6_05650</name>
</gene>
<accession>A0ABW0D163</accession>
<sequence length="110" mass="11996">MAAVVNGAPRTVGRTVARGRTARRYRAHRENVSRRSAVPSRVGATGLWHVFSEDWQTECCGEPFAVGDEVSRPSWSPRTYRAPTPGSRTPSARPAASPTATPDPARRPRT</sequence>
<comment type="caution">
    <text evidence="2">The sequence shown here is derived from an EMBL/GenBank/DDBJ whole genome shotgun (WGS) entry which is preliminary data.</text>
</comment>
<reference evidence="3" key="1">
    <citation type="journal article" date="2019" name="Int. J. Syst. Evol. Microbiol.">
        <title>The Global Catalogue of Microorganisms (GCM) 10K type strain sequencing project: providing services to taxonomists for standard genome sequencing and annotation.</title>
        <authorList>
            <consortium name="The Broad Institute Genomics Platform"/>
            <consortium name="The Broad Institute Genome Sequencing Center for Infectious Disease"/>
            <person name="Wu L."/>
            <person name="Ma J."/>
        </authorList>
    </citation>
    <scope>NUCLEOTIDE SEQUENCE [LARGE SCALE GENOMIC DNA]</scope>
    <source>
        <strain evidence="3">CCM 8479</strain>
    </source>
</reference>
<name>A0ABW0D163_STRFI</name>
<feature type="compositionally biased region" description="Low complexity" evidence="1">
    <location>
        <begin position="10"/>
        <end position="19"/>
    </location>
</feature>
<evidence type="ECO:0000313" key="2">
    <source>
        <dbReference type="EMBL" id="MFC5224098.1"/>
    </source>
</evidence>